<evidence type="ECO:0000256" key="1">
    <source>
        <dbReference type="SAM" id="MobiDB-lite"/>
    </source>
</evidence>
<reference evidence="2" key="1">
    <citation type="submission" date="2018-10" db="EMBL/GenBank/DDBJ databases">
        <title>Effector identification in a new, highly contiguous assembly of the strawberry crown rot pathogen Phytophthora cactorum.</title>
        <authorList>
            <person name="Armitage A.D."/>
            <person name="Nellist C.F."/>
            <person name="Bates H."/>
            <person name="Vickerstaff R.J."/>
            <person name="Harrison R.J."/>
        </authorList>
    </citation>
    <scope>NUCLEOTIDE SEQUENCE</scope>
    <source>
        <strain evidence="2">4032</strain>
        <strain evidence="3">P415</strain>
        <strain evidence="4">P421</strain>
    </source>
</reference>
<feature type="region of interest" description="Disordered" evidence="1">
    <location>
        <begin position="124"/>
        <end position="143"/>
    </location>
</feature>
<accession>A0A8T1KK27</accession>
<dbReference type="EMBL" id="RCMI01000302">
    <property type="protein sequence ID" value="KAG2918988.1"/>
    <property type="molecule type" value="Genomic_DNA"/>
</dbReference>
<dbReference type="Proteomes" id="UP000697107">
    <property type="component" value="Unassembled WGS sequence"/>
</dbReference>
<evidence type="ECO:0000313" key="3">
    <source>
        <dbReference type="EMBL" id="KAG2973411.1"/>
    </source>
</evidence>
<dbReference type="Proteomes" id="UP000760860">
    <property type="component" value="Unassembled WGS sequence"/>
</dbReference>
<evidence type="ECO:0000313" key="4">
    <source>
        <dbReference type="EMBL" id="KAG3217937.1"/>
    </source>
</evidence>
<feature type="compositionally biased region" description="Polar residues" evidence="1">
    <location>
        <begin position="127"/>
        <end position="143"/>
    </location>
</feature>
<sequence length="143" mass="15676">MPTNAQLQAEIDRLNQVMADRTRVPTNLPKSTGKRGEDVREWMSQVENACRINYIPIEDASTRIPGIAGSAMEKPASAGSCTGRRRLEARSTGGGFSVSMCSNTLRCRTTRLFCVRNFSDLSRRRTSSPTMASTQLSSSVSRA</sequence>
<name>A0A8T1KK27_9STRA</name>
<protein>
    <submittedName>
        <fullName evidence="2">Uncharacterized protein</fullName>
    </submittedName>
</protein>
<gene>
    <name evidence="2" type="ORF">PC115_g10307</name>
    <name evidence="3" type="ORF">PC118_g15142</name>
    <name evidence="4" type="ORF">PC129_g11239</name>
</gene>
<dbReference type="VEuPathDB" id="FungiDB:PC110_g12186"/>
<comment type="caution">
    <text evidence="2">The sequence shown here is derived from an EMBL/GenBank/DDBJ whole genome shotgun (WGS) entry which is preliminary data.</text>
</comment>
<evidence type="ECO:0000313" key="2">
    <source>
        <dbReference type="EMBL" id="KAG2918988.1"/>
    </source>
</evidence>
<evidence type="ECO:0000313" key="5">
    <source>
        <dbReference type="Proteomes" id="UP000774804"/>
    </source>
</evidence>
<dbReference type="Proteomes" id="UP000774804">
    <property type="component" value="Unassembled WGS sequence"/>
</dbReference>
<proteinExistence type="predicted"/>
<dbReference type="EMBL" id="RCMV01000391">
    <property type="protein sequence ID" value="KAG3217937.1"/>
    <property type="molecule type" value="Genomic_DNA"/>
</dbReference>
<dbReference type="AlphaFoldDB" id="A0A8T1KK27"/>
<organism evidence="2 5">
    <name type="scientific">Phytophthora cactorum</name>
    <dbReference type="NCBI Taxonomy" id="29920"/>
    <lineage>
        <taxon>Eukaryota</taxon>
        <taxon>Sar</taxon>
        <taxon>Stramenopiles</taxon>
        <taxon>Oomycota</taxon>
        <taxon>Peronosporomycetes</taxon>
        <taxon>Peronosporales</taxon>
        <taxon>Peronosporaceae</taxon>
        <taxon>Phytophthora</taxon>
    </lineage>
</organism>
<dbReference type="EMBL" id="RCML01000577">
    <property type="protein sequence ID" value="KAG2973411.1"/>
    <property type="molecule type" value="Genomic_DNA"/>
</dbReference>